<evidence type="ECO:0000313" key="8">
    <source>
        <dbReference type="EMBL" id="CCO17928.1"/>
    </source>
</evidence>
<dbReference type="Pfam" id="PF00307">
    <property type="entry name" value="CH"/>
    <property type="match status" value="1"/>
</dbReference>
<dbReference type="GO" id="GO:0000278">
    <property type="term" value="P:mitotic cell cycle"/>
    <property type="evidence" value="ECO:0007669"/>
    <property type="project" value="TreeGrafter"/>
</dbReference>
<evidence type="ECO:0000313" key="9">
    <source>
        <dbReference type="Proteomes" id="UP000198341"/>
    </source>
</evidence>
<evidence type="ECO:0000256" key="2">
    <source>
        <dbReference type="ARBA" id="ARBA00022490"/>
    </source>
</evidence>
<feature type="region of interest" description="Disordered" evidence="6">
    <location>
        <begin position="1"/>
        <end position="85"/>
    </location>
</feature>
<dbReference type="Pfam" id="PF00612">
    <property type="entry name" value="IQ"/>
    <property type="match status" value="5"/>
</dbReference>
<feature type="region of interest" description="Disordered" evidence="6">
    <location>
        <begin position="213"/>
        <end position="246"/>
    </location>
</feature>
<keyword evidence="4" id="KW-0112">Calmodulin-binding</keyword>
<feature type="compositionally biased region" description="Polar residues" evidence="6">
    <location>
        <begin position="318"/>
        <end position="328"/>
    </location>
</feature>
<dbReference type="GO" id="GO:0005516">
    <property type="term" value="F:calmodulin binding"/>
    <property type="evidence" value="ECO:0007669"/>
    <property type="project" value="UniProtKB-KW"/>
</dbReference>
<reference evidence="8 9" key="1">
    <citation type="submission" date="2011-10" db="EMBL/GenBank/DDBJ databases">
        <authorList>
            <person name="Genoscope - CEA"/>
        </authorList>
    </citation>
    <scope>NUCLEOTIDE SEQUENCE [LARGE SCALE GENOMIC DNA]</scope>
    <source>
        <strain evidence="8 9">RCC 1105</strain>
    </source>
</reference>
<feature type="compositionally biased region" description="Basic and acidic residues" evidence="6">
    <location>
        <begin position="213"/>
        <end position="230"/>
    </location>
</feature>
<dbReference type="GO" id="GO:0007051">
    <property type="term" value="P:spindle organization"/>
    <property type="evidence" value="ECO:0007669"/>
    <property type="project" value="TreeGrafter"/>
</dbReference>
<dbReference type="PROSITE" id="PS50021">
    <property type="entry name" value="CH"/>
    <property type="match status" value="1"/>
</dbReference>
<evidence type="ECO:0000256" key="4">
    <source>
        <dbReference type="ARBA" id="ARBA00022860"/>
    </source>
</evidence>
<evidence type="ECO:0000256" key="3">
    <source>
        <dbReference type="ARBA" id="ARBA00022737"/>
    </source>
</evidence>
<dbReference type="InterPro" id="IPR051185">
    <property type="entry name" value="ASPM"/>
</dbReference>
<dbReference type="Gene3D" id="1.10.418.10">
    <property type="entry name" value="Calponin-like domain"/>
    <property type="match status" value="2"/>
</dbReference>
<dbReference type="SMART" id="SM00015">
    <property type="entry name" value="IQ"/>
    <property type="match status" value="10"/>
</dbReference>
<dbReference type="eggNOG" id="KOG4229">
    <property type="taxonomic scope" value="Eukaryota"/>
</dbReference>
<dbReference type="Proteomes" id="UP000198341">
    <property type="component" value="Chromosome 8"/>
</dbReference>
<dbReference type="PANTHER" id="PTHR22706:SF1">
    <property type="entry name" value="ASSEMBLY FACTOR FOR SPINDLE MICROTUBULES"/>
    <property type="match status" value="1"/>
</dbReference>
<dbReference type="RefSeq" id="XP_007511807.1">
    <property type="nucleotide sequence ID" value="XM_007511745.1"/>
</dbReference>
<dbReference type="SUPFAM" id="SSF52540">
    <property type="entry name" value="P-loop containing nucleoside triphosphate hydrolases"/>
    <property type="match status" value="1"/>
</dbReference>
<feature type="compositionally biased region" description="Basic and acidic residues" evidence="6">
    <location>
        <begin position="66"/>
        <end position="85"/>
    </location>
</feature>
<feature type="compositionally biased region" description="Acidic residues" evidence="6">
    <location>
        <begin position="231"/>
        <end position="242"/>
    </location>
</feature>
<evidence type="ECO:0000256" key="5">
    <source>
        <dbReference type="SAM" id="Coils"/>
    </source>
</evidence>
<dbReference type="KEGG" id="bpg:Bathy08g04300"/>
<evidence type="ECO:0000259" key="7">
    <source>
        <dbReference type="PROSITE" id="PS50021"/>
    </source>
</evidence>
<dbReference type="STRING" id="41875.K8F8L9"/>
<dbReference type="eggNOG" id="KOG0165">
    <property type="taxonomic scope" value="Eukaryota"/>
</dbReference>
<feature type="region of interest" description="Disordered" evidence="6">
    <location>
        <begin position="318"/>
        <end position="339"/>
    </location>
</feature>
<accession>K8F8L9</accession>
<keyword evidence="3" id="KW-0677">Repeat</keyword>
<dbReference type="GO" id="GO:0051295">
    <property type="term" value="P:establishment of meiotic spindle localization"/>
    <property type="evidence" value="ECO:0007669"/>
    <property type="project" value="TreeGrafter"/>
</dbReference>
<keyword evidence="9" id="KW-1185">Reference proteome</keyword>
<protein>
    <recommendedName>
        <fullName evidence="7">Calponin-homology (CH) domain-containing protein</fullName>
    </recommendedName>
</protein>
<dbReference type="InterPro" id="IPR027417">
    <property type="entry name" value="P-loop_NTPase"/>
</dbReference>
<keyword evidence="5" id="KW-0175">Coiled coil</keyword>
<dbReference type="GO" id="GO:0000922">
    <property type="term" value="C:spindle pole"/>
    <property type="evidence" value="ECO:0007669"/>
    <property type="project" value="TreeGrafter"/>
</dbReference>
<dbReference type="GeneID" id="19014409"/>
<feature type="compositionally biased region" description="Low complexity" evidence="6">
    <location>
        <begin position="56"/>
        <end position="65"/>
    </location>
</feature>
<sequence length="1555" mass="177542">MVVRSSPVSRIKAHAEGGFDGGSDDTTTNALWNALTERNENETGRRIQLPPKNFANNNNNNNNNKKSFDEKKTKKKTKEREAKKDGLSLRSMAVVPVVRFGVVEITTSAEERVKIVNDTNRNWKICEYRFEGEEDKSEYELFGFAGGVLPKIVKRDEEMTVSIKWTPKVVSKKATAVGALKLVCKTCATEVFDEGEAKTFTVRLRGVTVVKKEEGTTEKPRKQERDKMEAMIDEGDSEEEDAFGANKENVIEDDAFDEAYEGFKGLPSAYAASASWRRQSNQENLAKHVAASKAVEQHAKELEREEQEEPLTMASLRLLNSKNASSTKPTKEIKGEVKATSSSVTSDGFESAREFASQQEAEFVSWLNRTISPRDTSEVAASTSHSVKMKSEQMRAREFRDARAASRRVMAHLYTQDAEVGVIMREVEYRIESKLIRLKSDGGIFLRDLRMKQDFIKTLSSVNTFWLKLGVDAVLGDTMRWQPQNPRECAKECSEKLFRSHEMEIKYGLGDEFPGQPPFAEGYENALNDVVLERILMLVLLLDRAQNHKAHPKAPKLFNLNASIKSTRELAQKLLTASCYGEGDILRNLKKAGFIVPYEQTAASEYDFTVTNLASDLRDGIRLCKLIEMLAPDVTFASIDKKTQKVVEHHSLLSECAFPVKTREDKLNNVRVALNAAKDVLGVALPGAWSKITPSDIVDGHREATCGILWAMMTHEHTKNMSRNSLAAPKNMLTKEICKFPNAKIPTSTIQALEREMRNNKGALASRPNGMPRCSLEALLLTWAKACCSELSLSSSYSIKCSNLGSDFADGRVLLAILRKYAPGLTGSRRLSRENLELNHPIDMDERKRAREIAARNFLQVAECLKAIGGVPIPGFDVRFHTSASALPSSGNSSGSFNLEKDIPVPQTGDVATYLLCLCSRVIQHVERVDSAKKIQRWWRLKRPNRPKVADVARMWSRAQTVISKHLRGYFARKEYERSLDAVVTFQKMCRGRADRKMLQKRHNAAIVIEKHARGFVAKKGYKRLRENVIRMQSFYRAKRAALEANVKYNFAMVIQASARGWQVRRAVRVQKKAILDIQKCYRGYLGRKSVEEMKEAKRKEVERVEMEKREEEEKRERLIEEERQLEALVLDTSATLIQSRFRAFQLRKEFVLKRAYTENMQHIYRIHRERRALRKANRERRMLREIEEKNRVEEERVKAAITIQCYYRMYFAKELLKFRKYRRDKNAAIKLVKFQARVRGVLARKAFKEASKENNRKCHLAAIRMQRHIRGFLYRQHHLRKHIERTMNTLFKSSRSCGRKDVKTLAGNYAKIAEVCQSKLFGYLAIEACYLRCPDSVTILVETLQMCRDYESESDLENPFLLACDILHTICSYENAKFCESIMRSHQYARDVARCRKIKDTTMYLSLTNENRANVLTSAIKKKNVVVGNDEDEVNDEDAMILNELRASAEQCKKHAERLNGVLECLRDAQPSIWKYAQTPKKKRRSVWDSHQHQQQATLPQTSSPQKASPQKKPISIGHVMKSPTSKKKIVSIASPPVRHSPRLLELKEKKKMA</sequence>
<feature type="domain" description="Calponin-homology (CH)" evidence="7">
    <location>
        <begin position="588"/>
        <end position="717"/>
    </location>
</feature>
<feature type="region of interest" description="Disordered" evidence="6">
    <location>
        <begin position="1479"/>
        <end position="1555"/>
    </location>
</feature>
<organism evidence="8 9">
    <name type="scientific">Bathycoccus prasinos</name>
    <dbReference type="NCBI Taxonomy" id="41875"/>
    <lineage>
        <taxon>Eukaryota</taxon>
        <taxon>Viridiplantae</taxon>
        <taxon>Chlorophyta</taxon>
        <taxon>Mamiellophyceae</taxon>
        <taxon>Mamiellales</taxon>
        <taxon>Bathycoccaceae</taxon>
        <taxon>Bathycoccus</taxon>
    </lineage>
</organism>
<dbReference type="PROSITE" id="PS50096">
    <property type="entry name" value="IQ"/>
    <property type="match status" value="9"/>
</dbReference>
<name>K8F8L9_9CHLO</name>
<keyword evidence="2" id="KW-0963">Cytoplasm</keyword>
<dbReference type="GO" id="GO:0005737">
    <property type="term" value="C:cytoplasm"/>
    <property type="evidence" value="ECO:0007669"/>
    <property type="project" value="UniProtKB-SubCell"/>
</dbReference>
<dbReference type="SUPFAM" id="SSF47576">
    <property type="entry name" value="Calponin-homology domain, CH-domain"/>
    <property type="match status" value="1"/>
</dbReference>
<dbReference type="PANTHER" id="PTHR22706">
    <property type="entry name" value="ASSEMBLY FACTOR FOR SPINDLE MICROTUBULES"/>
    <property type="match status" value="1"/>
</dbReference>
<dbReference type="Gene3D" id="1.20.5.190">
    <property type="match status" value="4"/>
</dbReference>
<comment type="subcellular location">
    <subcellularLocation>
        <location evidence="1">Cytoplasm</location>
    </subcellularLocation>
</comment>
<feature type="coiled-coil region" evidence="5">
    <location>
        <begin position="1167"/>
        <end position="1197"/>
    </location>
</feature>
<dbReference type="SMART" id="SM00033">
    <property type="entry name" value="CH"/>
    <property type="match status" value="2"/>
</dbReference>
<feature type="compositionally biased region" description="Polar residues" evidence="6">
    <location>
        <begin position="1494"/>
        <end position="1510"/>
    </location>
</feature>
<dbReference type="CDD" id="cd21223">
    <property type="entry name" value="CH_ASPM_rpt1"/>
    <property type="match status" value="1"/>
</dbReference>
<feature type="coiled-coil region" evidence="5">
    <location>
        <begin position="1088"/>
        <end position="1132"/>
    </location>
</feature>
<dbReference type="InterPro" id="IPR000048">
    <property type="entry name" value="IQ_motif_EF-hand-BS"/>
</dbReference>
<gene>
    <name evidence="8" type="ORF">Bathy08g04300</name>
</gene>
<evidence type="ECO:0000256" key="6">
    <source>
        <dbReference type="SAM" id="MobiDB-lite"/>
    </source>
</evidence>
<dbReference type="EMBL" id="FO082271">
    <property type="protein sequence ID" value="CCO17928.1"/>
    <property type="molecule type" value="Genomic_DNA"/>
</dbReference>
<dbReference type="InterPro" id="IPR001715">
    <property type="entry name" value="CH_dom"/>
</dbReference>
<proteinExistence type="predicted"/>
<evidence type="ECO:0000256" key="1">
    <source>
        <dbReference type="ARBA" id="ARBA00004496"/>
    </source>
</evidence>
<dbReference type="OrthoDB" id="2148418at2759"/>
<dbReference type="InterPro" id="IPR036872">
    <property type="entry name" value="CH_dom_sf"/>
</dbReference>